<evidence type="ECO:0000313" key="3">
    <source>
        <dbReference type="Proteomes" id="UP000003773"/>
    </source>
</evidence>
<dbReference type="AlphaFoldDB" id="A7A2R4"/>
<evidence type="ECO:0000313" key="2">
    <source>
        <dbReference type="EMBL" id="EDN83197.1"/>
    </source>
</evidence>
<feature type="compositionally biased region" description="Basic and acidic residues" evidence="1">
    <location>
        <begin position="1"/>
        <end position="17"/>
    </location>
</feature>
<comment type="caution">
    <text evidence="2">The sequence shown here is derived from an EMBL/GenBank/DDBJ whole genome shotgun (WGS) entry which is preliminary data.</text>
</comment>
<protein>
    <submittedName>
        <fullName evidence="2">Uncharacterized protein</fullName>
    </submittedName>
</protein>
<accession>A7A2R4</accession>
<evidence type="ECO:0000256" key="1">
    <source>
        <dbReference type="SAM" id="MobiDB-lite"/>
    </source>
</evidence>
<name>A7A2R4_BIFAD</name>
<proteinExistence type="predicted"/>
<gene>
    <name evidence="2" type="ORF">BIFADO_00094</name>
</gene>
<reference evidence="2 3" key="1">
    <citation type="submission" date="2007-04" db="EMBL/GenBank/DDBJ databases">
        <authorList>
            <person name="Fulton L."/>
            <person name="Clifton S."/>
            <person name="Fulton B."/>
            <person name="Xu J."/>
            <person name="Minx P."/>
            <person name="Pepin K.H."/>
            <person name="Johnson M."/>
            <person name="Thiruvilangam P."/>
            <person name="Bhonagiri V."/>
            <person name="Nash W.E."/>
            <person name="Mardis E.R."/>
            <person name="Wilson R.K."/>
        </authorList>
    </citation>
    <scope>NUCLEOTIDE SEQUENCE [LARGE SCALE GENOMIC DNA]</scope>
    <source>
        <strain evidence="2 3">L2-32</strain>
    </source>
</reference>
<feature type="region of interest" description="Disordered" evidence="1">
    <location>
        <begin position="1"/>
        <end position="37"/>
    </location>
</feature>
<dbReference type="HOGENOM" id="CLU_3340710_0_0_11"/>
<reference evidence="2 3" key="2">
    <citation type="submission" date="2007-05" db="EMBL/GenBank/DDBJ databases">
        <title>Draft genome sequence of Bifidobacterium adolescentis (L2-32).</title>
        <authorList>
            <person name="Sudarsanam P."/>
            <person name="Ley R."/>
            <person name="Guruge J."/>
            <person name="Turnbaugh P.J."/>
            <person name="Mahowald M."/>
            <person name="Liep D."/>
            <person name="Gordon J."/>
        </authorList>
    </citation>
    <scope>NUCLEOTIDE SEQUENCE [LARGE SCALE GENOMIC DNA]</scope>
    <source>
        <strain evidence="2 3">L2-32</strain>
    </source>
</reference>
<dbReference type="Proteomes" id="UP000003773">
    <property type="component" value="Unassembled WGS sequence"/>
</dbReference>
<dbReference type="EMBL" id="AAXD02000018">
    <property type="protein sequence ID" value="EDN83197.1"/>
    <property type="molecule type" value="Genomic_DNA"/>
</dbReference>
<sequence>MGYDVSERFGEADKERFAAGTGTFSESAGKRRRHNRK</sequence>
<organism evidence="2 3">
    <name type="scientific">Bifidobacterium adolescentis L2-32</name>
    <dbReference type="NCBI Taxonomy" id="411481"/>
    <lineage>
        <taxon>Bacteria</taxon>
        <taxon>Bacillati</taxon>
        <taxon>Actinomycetota</taxon>
        <taxon>Actinomycetes</taxon>
        <taxon>Bifidobacteriales</taxon>
        <taxon>Bifidobacteriaceae</taxon>
        <taxon>Bifidobacterium</taxon>
    </lineage>
</organism>